<sequence>MPRQGGARSRGCACRLARIRRPSLLQGGVLRREHAAASGATGRARAAWLARARAWRRRRRRRGGRGGRGEGGRHSHPVADAVARRGEGARRQAVQVRLRLRRVHLRGGANSGGRHGLRRDAGRAVLAAGEQLAGLWRPEQGGGQSRGARVAAGALPLRWGPRGRQAVLSYIPVE</sequence>
<dbReference type="Proteomes" id="UP000013827">
    <property type="component" value="Unassembled WGS sequence"/>
</dbReference>
<proteinExistence type="predicted"/>
<evidence type="ECO:0000313" key="2">
    <source>
        <dbReference type="EnsemblProtists" id="EOD11645"/>
    </source>
</evidence>
<accession>A0A0D3IK60</accession>
<organism evidence="2 3">
    <name type="scientific">Emiliania huxleyi (strain CCMP1516)</name>
    <dbReference type="NCBI Taxonomy" id="280463"/>
    <lineage>
        <taxon>Eukaryota</taxon>
        <taxon>Haptista</taxon>
        <taxon>Haptophyta</taxon>
        <taxon>Prymnesiophyceae</taxon>
        <taxon>Isochrysidales</taxon>
        <taxon>Noelaerhabdaceae</taxon>
        <taxon>Emiliania</taxon>
    </lineage>
</organism>
<feature type="compositionally biased region" description="Basic residues" evidence="1">
    <location>
        <begin position="55"/>
        <end position="65"/>
    </location>
</feature>
<reference evidence="2" key="2">
    <citation type="submission" date="2024-10" db="UniProtKB">
        <authorList>
            <consortium name="EnsemblProtists"/>
        </authorList>
    </citation>
    <scope>IDENTIFICATION</scope>
</reference>
<evidence type="ECO:0000313" key="3">
    <source>
        <dbReference type="Proteomes" id="UP000013827"/>
    </source>
</evidence>
<name>A0A0D3IK60_EMIH1</name>
<dbReference type="KEGG" id="ehx:EMIHUDRAFT_357752"/>
<evidence type="ECO:0000256" key="1">
    <source>
        <dbReference type="SAM" id="MobiDB-lite"/>
    </source>
</evidence>
<dbReference type="AlphaFoldDB" id="A0A0D3IK60"/>
<feature type="region of interest" description="Disordered" evidence="1">
    <location>
        <begin position="55"/>
        <end position="77"/>
    </location>
</feature>
<protein>
    <submittedName>
        <fullName evidence="2">Uncharacterized protein</fullName>
    </submittedName>
</protein>
<keyword evidence="3" id="KW-1185">Reference proteome</keyword>
<dbReference type="EnsemblProtists" id="EOD11645">
    <property type="protein sequence ID" value="EOD11645"/>
    <property type="gene ID" value="EMIHUDRAFT_357752"/>
</dbReference>
<reference evidence="3" key="1">
    <citation type="journal article" date="2013" name="Nature">
        <title>Pan genome of the phytoplankton Emiliania underpins its global distribution.</title>
        <authorList>
            <person name="Read B.A."/>
            <person name="Kegel J."/>
            <person name="Klute M.J."/>
            <person name="Kuo A."/>
            <person name="Lefebvre S.C."/>
            <person name="Maumus F."/>
            <person name="Mayer C."/>
            <person name="Miller J."/>
            <person name="Monier A."/>
            <person name="Salamov A."/>
            <person name="Young J."/>
            <person name="Aguilar M."/>
            <person name="Claverie J.M."/>
            <person name="Frickenhaus S."/>
            <person name="Gonzalez K."/>
            <person name="Herman E.K."/>
            <person name="Lin Y.C."/>
            <person name="Napier J."/>
            <person name="Ogata H."/>
            <person name="Sarno A.F."/>
            <person name="Shmutz J."/>
            <person name="Schroeder D."/>
            <person name="de Vargas C."/>
            <person name="Verret F."/>
            <person name="von Dassow P."/>
            <person name="Valentin K."/>
            <person name="Van de Peer Y."/>
            <person name="Wheeler G."/>
            <person name="Dacks J.B."/>
            <person name="Delwiche C.F."/>
            <person name="Dyhrman S.T."/>
            <person name="Glockner G."/>
            <person name="John U."/>
            <person name="Richards T."/>
            <person name="Worden A.Z."/>
            <person name="Zhang X."/>
            <person name="Grigoriev I.V."/>
            <person name="Allen A.E."/>
            <person name="Bidle K."/>
            <person name="Borodovsky M."/>
            <person name="Bowler C."/>
            <person name="Brownlee C."/>
            <person name="Cock J.M."/>
            <person name="Elias M."/>
            <person name="Gladyshev V.N."/>
            <person name="Groth M."/>
            <person name="Guda C."/>
            <person name="Hadaegh A."/>
            <person name="Iglesias-Rodriguez M.D."/>
            <person name="Jenkins J."/>
            <person name="Jones B.M."/>
            <person name="Lawson T."/>
            <person name="Leese F."/>
            <person name="Lindquist E."/>
            <person name="Lobanov A."/>
            <person name="Lomsadze A."/>
            <person name="Malik S.B."/>
            <person name="Marsh M.E."/>
            <person name="Mackinder L."/>
            <person name="Mock T."/>
            <person name="Mueller-Roeber B."/>
            <person name="Pagarete A."/>
            <person name="Parker M."/>
            <person name="Probert I."/>
            <person name="Quesneville H."/>
            <person name="Raines C."/>
            <person name="Rensing S.A."/>
            <person name="Riano-Pachon D.M."/>
            <person name="Richier S."/>
            <person name="Rokitta S."/>
            <person name="Shiraiwa Y."/>
            <person name="Soanes D.M."/>
            <person name="van der Giezen M."/>
            <person name="Wahlund T.M."/>
            <person name="Williams B."/>
            <person name="Wilson W."/>
            <person name="Wolfe G."/>
            <person name="Wurch L.L."/>
        </authorList>
    </citation>
    <scope>NUCLEOTIDE SEQUENCE</scope>
</reference>
<dbReference type="HOGENOM" id="CLU_1559341_0_0_1"/>
<dbReference type="PaxDb" id="2903-EOD11645"/>